<dbReference type="CDD" id="cd06578">
    <property type="entry name" value="HemD"/>
    <property type="match status" value="1"/>
</dbReference>
<dbReference type="PANTHER" id="PTHR38042:SF1">
    <property type="entry name" value="UROPORPHYRINOGEN-III SYNTHASE, CHLOROPLASTIC"/>
    <property type="match status" value="1"/>
</dbReference>
<evidence type="ECO:0000256" key="9">
    <source>
        <dbReference type="RuleBase" id="RU366031"/>
    </source>
</evidence>
<keyword evidence="5 9" id="KW-0627">Porphyrin biosynthesis</keyword>
<comment type="function">
    <text evidence="6 9">Catalyzes cyclization of the linear tetrapyrrole, hydroxymethylbilane, to the macrocyclic uroporphyrinogen III.</text>
</comment>
<comment type="pathway">
    <text evidence="1 9">Porphyrin-containing compound metabolism; protoporphyrin-IX biosynthesis; coproporphyrinogen-III from 5-aminolevulinate: step 3/4.</text>
</comment>
<protein>
    <recommendedName>
        <fullName evidence="7 9">Uroporphyrinogen-III synthase</fullName>
        <ecNumber evidence="3 9">4.2.1.75</ecNumber>
    </recommendedName>
</protein>
<reference evidence="11 12" key="1">
    <citation type="submission" date="2023-04" db="EMBL/GenBank/DDBJ databases">
        <title>Marinobulbifer ophiurae gen. nov., sp. Nov., isolate from tissue of brittle star Ophioplocus japonicus.</title>
        <authorList>
            <person name="Kawano K."/>
            <person name="Sawayama S."/>
            <person name="Nakagawa S."/>
        </authorList>
    </citation>
    <scope>NUCLEOTIDE SEQUENCE [LARGE SCALE GENOMIC DNA]</scope>
    <source>
        <strain evidence="11 12">NKW57</strain>
    </source>
</reference>
<evidence type="ECO:0000259" key="10">
    <source>
        <dbReference type="Pfam" id="PF02602"/>
    </source>
</evidence>
<dbReference type="RefSeq" id="WP_285762440.1">
    <property type="nucleotide sequence ID" value="NZ_BSYJ01000001.1"/>
</dbReference>
<evidence type="ECO:0000256" key="3">
    <source>
        <dbReference type="ARBA" id="ARBA00013109"/>
    </source>
</evidence>
<feature type="domain" description="Tetrapyrrole biosynthesis uroporphyrinogen III synthase" evidence="10">
    <location>
        <begin position="21"/>
        <end position="249"/>
    </location>
</feature>
<dbReference type="Proteomes" id="UP001224392">
    <property type="component" value="Unassembled WGS sequence"/>
</dbReference>
<dbReference type="InterPro" id="IPR039793">
    <property type="entry name" value="UROS/Hem4"/>
</dbReference>
<evidence type="ECO:0000256" key="2">
    <source>
        <dbReference type="ARBA" id="ARBA00008133"/>
    </source>
</evidence>
<evidence type="ECO:0000313" key="12">
    <source>
        <dbReference type="Proteomes" id="UP001224392"/>
    </source>
</evidence>
<name>A0ABQ6LUZ3_9GAMM</name>
<comment type="similarity">
    <text evidence="2 9">Belongs to the uroporphyrinogen-III synthase family.</text>
</comment>
<accession>A0ABQ6LUZ3</accession>
<keyword evidence="4 9" id="KW-0456">Lyase</keyword>
<dbReference type="InterPro" id="IPR003754">
    <property type="entry name" value="4pyrrol_synth_uPrphyn_synth"/>
</dbReference>
<dbReference type="SUPFAM" id="SSF69618">
    <property type="entry name" value="HemD-like"/>
    <property type="match status" value="1"/>
</dbReference>
<evidence type="ECO:0000256" key="5">
    <source>
        <dbReference type="ARBA" id="ARBA00023244"/>
    </source>
</evidence>
<keyword evidence="12" id="KW-1185">Reference proteome</keyword>
<comment type="caution">
    <text evidence="11">The sequence shown here is derived from an EMBL/GenBank/DDBJ whole genome shotgun (WGS) entry which is preliminary data.</text>
</comment>
<evidence type="ECO:0000256" key="8">
    <source>
        <dbReference type="ARBA" id="ARBA00048617"/>
    </source>
</evidence>
<dbReference type="PANTHER" id="PTHR38042">
    <property type="entry name" value="UROPORPHYRINOGEN-III SYNTHASE, CHLOROPLASTIC"/>
    <property type="match status" value="1"/>
</dbReference>
<dbReference type="EC" id="4.2.1.75" evidence="3 9"/>
<sequence>MQLSGKRILSTRPQDAHCSWASCLQARGAQVDCIPMLEITRLEGDAAEQSIKPYILDLDRYDAVIFVSRNAVACGMGWVDRYWPQLPAGQRYYAIGSATAEALQAWDIEARSADAMNSEALLALEDFHCPDGQRILVMRGRGGRPTLQEVLEARGAQVDLCELYQRTRPASAPAALADYPHNPDAISVHSGETLSNLGSTLAALPQGRRDQLMATPLLVPGSRVAGLARAAGFSRVIEANNASAGSMLEALERWAAGGE</sequence>
<dbReference type="InterPro" id="IPR036108">
    <property type="entry name" value="4pyrrol_syn_uPrphyn_synt_sf"/>
</dbReference>
<organism evidence="11 12">
    <name type="scientific">Biformimicrobium ophioploci</name>
    <dbReference type="NCBI Taxonomy" id="3036711"/>
    <lineage>
        <taxon>Bacteria</taxon>
        <taxon>Pseudomonadati</taxon>
        <taxon>Pseudomonadota</taxon>
        <taxon>Gammaproteobacteria</taxon>
        <taxon>Cellvibrionales</taxon>
        <taxon>Microbulbiferaceae</taxon>
        <taxon>Biformimicrobium</taxon>
    </lineage>
</organism>
<evidence type="ECO:0000256" key="7">
    <source>
        <dbReference type="ARBA" id="ARBA00040167"/>
    </source>
</evidence>
<gene>
    <name evidence="11" type="ORF">MNKW57_02370</name>
</gene>
<dbReference type="Pfam" id="PF02602">
    <property type="entry name" value="HEM4"/>
    <property type="match status" value="1"/>
</dbReference>
<evidence type="ECO:0000256" key="1">
    <source>
        <dbReference type="ARBA" id="ARBA00004772"/>
    </source>
</evidence>
<evidence type="ECO:0000313" key="11">
    <source>
        <dbReference type="EMBL" id="GMG85916.1"/>
    </source>
</evidence>
<evidence type="ECO:0000256" key="4">
    <source>
        <dbReference type="ARBA" id="ARBA00023239"/>
    </source>
</evidence>
<dbReference type="EMBL" id="BSYJ01000001">
    <property type="protein sequence ID" value="GMG85916.1"/>
    <property type="molecule type" value="Genomic_DNA"/>
</dbReference>
<proteinExistence type="inferred from homology"/>
<evidence type="ECO:0000256" key="6">
    <source>
        <dbReference type="ARBA" id="ARBA00037589"/>
    </source>
</evidence>
<comment type="catalytic activity">
    <reaction evidence="8 9">
        <text>hydroxymethylbilane = uroporphyrinogen III + H2O</text>
        <dbReference type="Rhea" id="RHEA:18965"/>
        <dbReference type="ChEBI" id="CHEBI:15377"/>
        <dbReference type="ChEBI" id="CHEBI:57308"/>
        <dbReference type="ChEBI" id="CHEBI:57845"/>
        <dbReference type="EC" id="4.2.1.75"/>
    </reaction>
</comment>
<dbReference type="Gene3D" id="3.40.50.10090">
    <property type="match status" value="2"/>
</dbReference>